<sequence length="158" mass="17498">MRNAFDFTPYRRSSIGFDRLFDMLESATRSDAGQDGYPPFDVEQRGEDLYRISIAVAGFTRDQIDITSKPNLLLVQGKKGDDGDRRFLHRGIAARAFERSFQLADYVVVTGAELADGLLQIDLKREVPEAIKPRRIEIGGASTPADAIEHKAPEAVAA</sequence>
<keyword evidence="6" id="KW-1185">Reference proteome</keyword>
<dbReference type="Gene3D" id="2.60.40.790">
    <property type="match status" value="1"/>
</dbReference>
<comment type="similarity">
    <text evidence="2 3">Belongs to the small heat shock protein (HSP20) family.</text>
</comment>
<evidence type="ECO:0000256" key="3">
    <source>
        <dbReference type="RuleBase" id="RU003616"/>
    </source>
</evidence>
<dbReference type="Proteomes" id="UP000734218">
    <property type="component" value="Unassembled WGS sequence"/>
</dbReference>
<gene>
    <name evidence="5" type="ORF">GGR88_001027</name>
</gene>
<dbReference type="InterPro" id="IPR002068">
    <property type="entry name" value="A-crystallin/Hsp20_dom"/>
</dbReference>
<dbReference type="RefSeq" id="WP_209023192.1">
    <property type="nucleotide sequence ID" value="NZ_JAATJE010000001.1"/>
</dbReference>
<dbReference type="PROSITE" id="PS01031">
    <property type="entry name" value="SHSP"/>
    <property type="match status" value="1"/>
</dbReference>
<evidence type="ECO:0000256" key="1">
    <source>
        <dbReference type="ARBA" id="ARBA00023016"/>
    </source>
</evidence>
<evidence type="ECO:0000313" key="5">
    <source>
        <dbReference type="EMBL" id="NJC33553.1"/>
    </source>
</evidence>
<dbReference type="InterPro" id="IPR037913">
    <property type="entry name" value="ACD_IbpA/B"/>
</dbReference>
<protein>
    <submittedName>
        <fullName evidence="5">Molecular chaperone IbpA</fullName>
    </submittedName>
</protein>
<dbReference type="SUPFAM" id="SSF49764">
    <property type="entry name" value="HSP20-like chaperones"/>
    <property type="match status" value="1"/>
</dbReference>
<keyword evidence="1" id="KW-0346">Stress response</keyword>
<dbReference type="InterPro" id="IPR008978">
    <property type="entry name" value="HSP20-like_chaperone"/>
</dbReference>
<proteinExistence type="inferred from homology"/>
<comment type="caution">
    <text evidence="5">The sequence shown here is derived from an EMBL/GenBank/DDBJ whole genome shotgun (WGS) entry which is preliminary data.</text>
</comment>
<organism evidence="5 6">
    <name type="scientific">Sphingomonas jejuensis</name>
    <dbReference type="NCBI Taxonomy" id="904715"/>
    <lineage>
        <taxon>Bacteria</taxon>
        <taxon>Pseudomonadati</taxon>
        <taxon>Pseudomonadota</taxon>
        <taxon>Alphaproteobacteria</taxon>
        <taxon>Sphingomonadales</taxon>
        <taxon>Sphingomonadaceae</taxon>
        <taxon>Sphingomonas</taxon>
    </lineage>
</organism>
<dbReference type="PANTHER" id="PTHR47062:SF1">
    <property type="entry name" value="SMALL HEAT SHOCK PROTEIN IBPA"/>
    <property type="match status" value="1"/>
</dbReference>
<feature type="domain" description="SHSP" evidence="4">
    <location>
        <begin position="31"/>
        <end position="141"/>
    </location>
</feature>
<evidence type="ECO:0000256" key="2">
    <source>
        <dbReference type="PROSITE-ProRule" id="PRU00285"/>
    </source>
</evidence>
<reference evidence="5 6" key="1">
    <citation type="submission" date="2020-03" db="EMBL/GenBank/DDBJ databases">
        <title>Genomic Encyclopedia of Type Strains, Phase IV (KMG-IV): sequencing the most valuable type-strain genomes for metagenomic binning, comparative biology and taxonomic classification.</title>
        <authorList>
            <person name="Goeker M."/>
        </authorList>
    </citation>
    <scope>NUCLEOTIDE SEQUENCE [LARGE SCALE GENOMIC DNA]</scope>
    <source>
        <strain evidence="5 6">DSM 27651</strain>
    </source>
</reference>
<evidence type="ECO:0000259" key="4">
    <source>
        <dbReference type="PROSITE" id="PS01031"/>
    </source>
</evidence>
<accession>A0ABX0XJN6</accession>
<evidence type="ECO:0000313" key="6">
    <source>
        <dbReference type="Proteomes" id="UP000734218"/>
    </source>
</evidence>
<dbReference type="PANTHER" id="PTHR47062">
    <property type="match status" value="1"/>
</dbReference>
<name>A0ABX0XJN6_9SPHN</name>
<dbReference type="Pfam" id="PF00011">
    <property type="entry name" value="HSP20"/>
    <property type="match status" value="1"/>
</dbReference>
<dbReference type="CDD" id="cd06470">
    <property type="entry name" value="ACD_IbpA-B_like"/>
    <property type="match status" value="1"/>
</dbReference>
<dbReference type="EMBL" id="JAATJE010000001">
    <property type="protein sequence ID" value="NJC33553.1"/>
    <property type="molecule type" value="Genomic_DNA"/>
</dbReference>